<feature type="compositionally biased region" description="Acidic residues" evidence="1">
    <location>
        <begin position="129"/>
        <end position="168"/>
    </location>
</feature>
<keyword evidence="3" id="KW-1185">Reference proteome</keyword>
<dbReference type="AlphaFoldDB" id="A0A3B6SPA5"/>
<evidence type="ECO:0000313" key="2">
    <source>
        <dbReference type="EnsemblPlants" id="TraesCS7B02G442200.1"/>
    </source>
</evidence>
<evidence type="ECO:0000313" key="3">
    <source>
        <dbReference type="Proteomes" id="UP000019116"/>
    </source>
</evidence>
<feature type="region of interest" description="Disordered" evidence="1">
    <location>
        <begin position="113"/>
        <end position="185"/>
    </location>
</feature>
<name>A0A3B6SPA5_WHEAT</name>
<dbReference type="Gramene" id="TraesROB_scaffold_137057_01G000200.1">
    <property type="protein sequence ID" value="TraesROB_scaffold_137057_01G000200.1"/>
    <property type="gene ID" value="TraesROB_scaffold_137057_01G000200"/>
</dbReference>
<gene>
    <name evidence="2" type="primary">LOC123158076</name>
</gene>
<dbReference type="Gramene" id="TraesARI7B03G04037600.1">
    <property type="protein sequence ID" value="TraesARI7B03G04037600.1"/>
    <property type="gene ID" value="TraesARI7B03G04037600"/>
</dbReference>
<dbReference type="GeneID" id="123158076"/>
<organism evidence="2">
    <name type="scientific">Triticum aestivum</name>
    <name type="common">Wheat</name>
    <dbReference type="NCBI Taxonomy" id="4565"/>
    <lineage>
        <taxon>Eukaryota</taxon>
        <taxon>Viridiplantae</taxon>
        <taxon>Streptophyta</taxon>
        <taxon>Embryophyta</taxon>
        <taxon>Tracheophyta</taxon>
        <taxon>Spermatophyta</taxon>
        <taxon>Magnoliopsida</taxon>
        <taxon>Liliopsida</taxon>
        <taxon>Poales</taxon>
        <taxon>Poaceae</taxon>
        <taxon>BOP clade</taxon>
        <taxon>Pooideae</taxon>
        <taxon>Triticodae</taxon>
        <taxon>Triticeae</taxon>
        <taxon>Triticinae</taxon>
        <taxon>Triticum</taxon>
    </lineage>
</organism>
<dbReference type="EnsemblPlants" id="TraesCS7B02G442200.1">
    <property type="protein sequence ID" value="TraesCS7B02G442200.1"/>
    <property type="gene ID" value="TraesCS7B02G442200"/>
</dbReference>
<dbReference type="Proteomes" id="UP000019116">
    <property type="component" value="Chromosome 7B"/>
</dbReference>
<proteinExistence type="predicted"/>
<sequence length="202" mass="22812">MEREPTSSTEAVARGSGSSMEGVRLTGKVMELQIGVAAATMMQVQLVPKALGKELKIITYMILGTIHGRIMGVRKVKEWLNEDEEDPIVDGADAASAIFERIRRLNSSRKDSYVGTKANKKKRKRSHDEENEYVETESEDDDNKNEYVDNESEDDDGVSEDDEDDQQDQQETQMQVEEEIQVQVEKETQASLAIWRLVDLAD</sequence>
<reference evidence="2" key="2">
    <citation type="submission" date="2018-10" db="UniProtKB">
        <authorList>
            <consortium name="EnsemblPlants"/>
        </authorList>
    </citation>
    <scope>IDENTIFICATION</scope>
</reference>
<dbReference type="Gramene" id="TraesCS7B02G442200.1">
    <property type="protein sequence ID" value="TraesCS7B02G442200.1"/>
    <property type="gene ID" value="TraesCS7B02G442200"/>
</dbReference>
<dbReference type="Gramene" id="TraesCLE_scaffold_132276_01G000100.1">
    <property type="protein sequence ID" value="TraesCLE_scaffold_132276_01G000100.1"/>
    <property type="gene ID" value="TraesCLE_scaffold_132276_01G000100"/>
</dbReference>
<dbReference type="RefSeq" id="XP_044432144.1">
    <property type="nucleotide sequence ID" value="XM_044576209.1"/>
</dbReference>
<dbReference type="Gramene" id="TraesSYM7B03G04302200.1">
    <property type="protein sequence ID" value="TraesSYM7B03G04302200.1"/>
    <property type="gene ID" value="TraesSYM7B03G04302200"/>
</dbReference>
<dbReference type="KEGG" id="taes:123158076"/>
<accession>A0A3B6SPA5</accession>
<evidence type="ECO:0000256" key="1">
    <source>
        <dbReference type="SAM" id="MobiDB-lite"/>
    </source>
</evidence>
<dbReference type="Gramene" id="TraesWEE_scaffold_008577_01G000700.1">
    <property type="protein sequence ID" value="TraesWEE_scaffold_008577_01G000700.1"/>
    <property type="gene ID" value="TraesWEE_scaffold_008577_01G000700"/>
</dbReference>
<protein>
    <submittedName>
        <fullName evidence="2">Uncharacterized protein</fullName>
    </submittedName>
</protein>
<dbReference type="Gramene" id="TraesCS7B03G1193700.1">
    <property type="protein sequence ID" value="TraesCS7B03G1193700.1.CDS"/>
    <property type="gene ID" value="TraesCS7B03G1193700"/>
</dbReference>
<reference evidence="2" key="1">
    <citation type="submission" date="2018-08" db="EMBL/GenBank/DDBJ databases">
        <authorList>
            <person name="Rossello M."/>
        </authorList>
    </citation>
    <scope>NUCLEOTIDE SEQUENCE [LARGE SCALE GENOMIC DNA]</scope>
    <source>
        <strain evidence="2">cv. Chinese Spring</strain>
    </source>
</reference>
<dbReference type="Gramene" id="TraesJUL7B03G04292180.1">
    <property type="protein sequence ID" value="TraesJUL7B03G04292180.1"/>
    <property type="gene ID" value="TraesJUL7B03G04292180"/>
</dbReference>